<dbReference type="EMBL" id="MWIH01000008">
    <property type="protein sequence ID" value="OQO90144.1"/>
    <property type="molecule type" value="Genomic_DNA"/>
</dbReference>
<organism evidence="2 3">
    <name type="scientific">Saccharomonospora piscinae</name>
    <dbReference type="NCBI Taxonomy" id="687388"/>
    <lineage>
        <taxon>Bacteria</taxon>
        <taxon>Bacillati</taxon>
        <taxon>Actinomycetota</taxon>
        <taxon>Actinomycetes</taxon>
        <taxon>Pseudonocardiales</taxon>
        <taxon>Pseudonocardiaceae</taxon>
        <taxon>Saccharomonospora</taxon>
    </lineage>
</organism>
<dbReference type="AlphaFoldDB" id="A0A1V8ZZR0"/>
<protein>
    <submittedName>
        <fullName evidence="2">Uncharacterized protein</fullName>
    </submittedName>
</protein>
<evidence type="ECO:0000313" key="3">
    <source>
        <dbReference type="Proteomes" id="UP000192591"/>
    </source>
</evidence>
<sequence>MGGMRLFRRRGSAEPVPADPRTPWPERPVRDEPGAAAAEFWRHWHDVLPDVSAALGEGQPQAAETLLCDAVARVHPDLHFSLERGQRALYALVVSGQEDPALRPYTDAWKAAAPPDDTIWEYHDSVPPVPDPAGVTVNLGPRRLPLADVRVVAQVDDADGVVDVAVHHPEFAALTEAERTAMTFLPLDATLGERLAAERLRRVETAVDEPEGTISLGELRALVRGLTGDVGDAD</sequence>
<feature type="region of interest" description="Disordered" evidence="1">
    <location>
        <begin position="1"/>
        <end position="31"/>
    </location>
</feature>
<dbReference type="Proteomes" id="UP000192591">
    <property type="component" value="Unassembled WGS sequence"/>
</dbReference>
<feature type="compositionally biased region" description="Basic residues" evidence="1">
    <location>
        <begin position="1"/>
        <end position="10"/>
    </location>
</feature>
<name>A0A1V8ZZR0_SACPI</name>
<evidence type="ECO:0000256" key="1">
    <source>
        <dbReference type="SAM" id="MobiDB-lite"/>
    </source>
</evidence>
<evidence type="ECO:0000313" key="2">
    <source>
        <dbReference type="EMBL" id="OQO90144.1"/>
    </source>
</evidence>
<accession>A0A1V8ZZR0</accession>
<dbReference type="STRING" id="1962155.B1813_19380"/>
<comment type="caution">
    <text evidence="2">The sequence shown here is derived from an EMBL/GenBank/DDBJ whole genome shotgun (WGS) entry which is preliminary data.</text>
</comment>
<keyword evidence="3" id="KW-1185">Reference proteome</keyword>
<reference evidence="2 3" key="1">
    <citation type="submission" date="2017-02" db="EMBL/GenBank/DDBJ databases">
        <title>Draft genome of Saccharomonospora sp. 154.</title>
        <authorList>
            <person name="Alonso-Carmona G.S."/>
            <person name="De La Haba R."/>
            <person name="Vera-Gargallo B."/>
            <person name="Sandoval-Trujillo A.H."/>
            <person name="Ramirez-Duran N."/>
            <person name="Ventosa A."/>
        </authorList>
    </citation>
    <scope>NUCLEOTIDE SEQUENCE [LARGE SCALE GENOMIC DNA]</scope>
    <source>
        <strain evidence="2 3">LRS4.154</strain>
    </source>
</reference>
<gene>
    <name evidence="2" type="ORF">B1813_19380</name>
</gene>
<proteinExistence type="predicted"/>
<feature type="compositionally biased region" description="Pro residues" evidence="1">
    <location>
        <begin position="17"/>
        <end position="26"/>
    </location>
</feature>